<organism evidence="4 5">
    <name type="scientific">Mycolicibacterium iranicum</name>
    <name type="common">Mycobacterium iranicum</name>
    <dbReference type="NCBI Taxonomy" id="912594"/>
    <lineage>
        <taxon>Bacteria</taxon>
        <taxon>Bacillati</taxon>
        <taxon>Actinomycetota</taxon>
        <taxon>Actinomycetes</taxon>
        <taxon>Mycobacteriales</taxon>
        <taxon>Mycobacteriaceae</taxon>
        <taxon>Mycolicibacterium</taxon>
    </lineage>
</organism>
<protein>
    <recommendedName>
        <fullName evidence="6">Pyruvate, water dikinase</fullName>
    </recommendedName>
</protein>
<dbReference type="GO" id="GO:0016301">
    <property type="term" value="F:kinase activity"/>
    <property type="evidence" value="ECO:0007669"/>
    <property type="project" value="InterPro"/>
</dbReference>
<dbReference type="InterPro" id="IPR008279">
    <property type="entry name" value="PEP-util_enz_mobile_dom"/>
</dbReference>
<evidence type="ECO:0000259" key="2">
    <source>
        <dbReference type="Pfam" id="PF00391"/>
    </source>
</evidence>
<gene>
    <name evidence="4" type="ORF">AWC12_23875</name>
</gene>
<dbReference type="InterPro" id="IPR036637">
    <property type="entry name" value="Phosphohistidine_dom_sf"/>
</dbReference>
<dbReference type="Gene3D" id="3.30.470.20">
    <property type="entry name" value="ATP-grasp fold, B domain"/>
    <property type="match status" value="2"/>
</dbReference>
<dbReference type="Pfam" id="PF01326">
    <property type="entry name" value="PPDK_N"/>
    <property type="match status" value="2"/>
</dbReference>
<feature type="domain" description="Pyruvate phosphate dikinase AMP/ATP-binding" evidence="3">
    <location>
        <begin position="20"/>
        <end position="235"/>
    </location>
</feature>
<sequence>MTDLTVRWLDEAGAADAAHTGGKGANLAVLTQAGLPVPAGFVVTTRAYRDFISDHGLDAFIDHELTGLGDDPDAVHAASTRLRSALEAASMSAELCEQVSAAYGRLGATSLAVRSSATAEDLPDASFAGQQDTFLTITGVDSLCDAIRRCWSSLWTARAIAYRRDRDIAHQNVSIAVVVQKMVPAEVAGVMFTADPLSGRRDRVVIEAAPELGDAVVGGEVTPEQWILDAVTRQPLRAPQRRLLTPRQLAQLLDLGARAAASFGMPQDIEWAVDTDGHLWLLQSRPITSLFPIPATSEPGLRVYVPVMLVAQGLAEPMTPSGNAFFRTMVTGWIRYWMSGRRPRPGDDTPSWMPIVADRLFLDVTPLVARPRLAARVVANFEMKDPAGSNALRTWLADNGKRLSAPQSVKFPRGLAVLVPSLLAGTIGAVTAPDHARRRLIARAVSDLADLERRAVLLSSPEEQLRFVEQELPVATCDMVVRQLTPAYGEWLLRVVIERLTRRWLGSSEAFAPVLRWLPHDPTIAMGAALAQLAREHAAAGREPSANSPGVVEVLAKFGHRAPDREVDLGLPRLSDDPTYVVELIKGYRDSGALDAFEEGADEARAAAENLIAAVRRSQGPLRAGLLRKMLAHHLDLGGLRERPKFDMVRAIALGRRTLQRCGAALVARGLLDEGDDIFFVEGVDVRAALGGQGVDLRALAQRNREVFQREMQRRLIPRVLTSDGEVAYGAATETTAAAQVLVGSPLSPGVYEGTVRVLHSPVGANLQPGEVIVAASTDPGWTPLFLLAGALVMEVGGVMSHGALVAREYGIPAVAGIENATTRFRAGQRIRVDGTSGSVTLVDPVAVPVDSAPGATPNPAAGPGRPPAPRPQPASPGST</sequence>
<evidence type="ECO:0000259" key="3">
    <source>
        <dbReference type="Pfam" id="PF01326"/>
    </source>
</evidence>
<feature type="compositionally biased region" description="Low complexity" evidence="1">
    <location>
        <begin position="848"/>
        <end position="864"/>
    </location>
</feature>
<proteinExistence type="predicted"/>
<dbReference type="InterPro" id="IPR002192">
    <property type="entry name" value="PPDK_AMP/ATP-bd"/>
</dbReference>
<evidence type="ECO:0000256" key="1">
    <source>
        <dbReference type="SAM" id="MobiDB-lite"/>
    </source>
</evidence>
<name>A0A1X1WD33_MYCIR</name>
<comment type="caution">
    <text evidence="4">The sequence shown here is derived from an EMBL/GenBank/DDBJ whole genome shotgun (WGS) entry which is preliminary data.</text>
</comment>
<dbReference type="GO" id="GO:0005524">
    <property type="term" value="F:ATP binding"/>
    <property type="evidence" value="ECO:0007669"/>
    <property type="project" value="InterPro"/>
</dbReference>
<evidence type="ECO:0000313" key="4">
    <source>
        <dbReference type="EMBL" id="ORV84474.1"/>
    </source>
</evidence>
<dbReference type="SUPFAM" id="SSF56059">
    <property type="entry name" value="Glutathione synthetase ATP-binding domain-like"/>
    <property type="match status" value="1"/>
</dbReference>
<feature type="domain" description="Pyruvate phosphate dikinase AMP/ATP-binding" evidence="3">
    <location>
        <begin position="240"/>
        <end position="289"/>
    </location>
</feature>
<dbReference type="AlphaFoldDB" id="A0A1X1WD33"/>
<dbReference type="PANTHER" id="PTHR43615">
    <property type="entry name" value="PHOSPHOENOLPYRUVATE SYNTHASE-RELATED"/>
    <property type="match status" value="1"/>
</dbReference>
<feature type="domain" description="PEP-utilising enzyme mobile" evidence="2">
    <location>
        <begin position="768"/>
        <end position="838"/>
    </location>
</feature>
<accession>A0A1X1WD33</accession>
<dbReference type="Gene3D" id="3.30.1490.20">
    <property type="entry name" value="ATP-grasp fold, A domain"/>
    <property type="match status" value="1"/>
</dbReference>
<dbReference type="PANTHER" id="PTHR43615:SF1">
    <property type="entry name" value="PPDK_N DOMAIN-CONTAINING PROTEIN"/>
    <property type="match status" value="1"/>
</dbReference>
<dbReference type="Gene3D" id="3.50.30.10">
    <property type="entry name" value="Phosphohistidine domain"/>
    <property type="match status" value="1"/>
</dbReference>
<dbReference type="RefSeq" id="WP_085177244.1">
    <property type="nucleotide sequence ID" value="NZ_LQPC01000047.1"/>
</dbReference>
<dbReference type="EMBL" id="LQPC01000047">
    <property type="protein sequence ID" value="ORV84474.1"/>
    <property type="molecule type" value="Genomic_DNA"/>
</dbReference>
<evidence type="ECO:0008006" key="6">
    <source>
        <dbReference type="Google" id="ProtNLM"/>
    </source>
</evidence>
<dbReference type="SUPFAM" id="SSF52009">
    <property type="entry name" value="Phosphohistidine domain"/>
    <property type="match status" value="1"/>
</dbReference>
<feature type="compositionally biased region" description="Pro residues" evidence="1">
    <location>
        <begin position="865"/>
        <end position="880"/>
    </location>
</feature>
<dbReference type="InterPro" id="IPR051549">
    <property type="entry name" value="PEP_Utilizing_Enz"/>
</dbReference>
<dbReference type="Pfam" id="PF00391">
    <property type="entry name" value="PEP-utilizers"/>
    <property type="match status" value="1"/>
</dbReference>
<reference evidence="4 5" key="1">
    <citation type="submission" date="2016-01" db="EMBL/GenBank/DDBJ databases">
        <title>The new phylogeny of the genus Mycobacterium.</title>
        <authorList>
            <person name="Tarcisio F."/>
            <person name="Conor M."/>
            <person name="Antonella G."/>
            <person name="Elisabetta G."/>
            <person name="Giulia F.S."/>
            <person name="Sara T."/>
            <person name="Anna F."/>
            <person name="Clotilde B."/>
            <person name="Roberto B."/>
            <person name="Veronica D.S."/>
            <person name="Fabio R."/>
            <person name="Monica P."/>
            <person name="Olivier J."/>
            <person name="Enrico T."/>
            <person name="Nicola S."/>
        </authorList>
    </citation>
    <scope>NUCLEOTIDE SEQUENCE [LARGE SCALE GENOMIC DNA]</scope>
    <source>
        <strain evidence="4 5">DSM 45541</strain>
    </source>
</reference>
<dbReference type="InterPro" id="IPR013815">
    <property type="entry name" value="ATP_grasp_subdomain_1"/>
</dbReference>
<evidence type="ECO:0000313" key="5">
    <source>
        <dbReference type="Proteomes" id="UP000193622"/>
    </source>
</evidence>
<dbReference type="Proteomes" id="UP000193622">
    <property type="component" value="Unassembled WGS sequence"/>
</dbReference>
<feature type="region of interest" description="Disordered" evidence="1">
    <location>
        <begin position="848"/>
        <end position="880"/>
    </location>
</feature>